<evidence type="ECO:0000256" key="5">
    <source>
        <dbReference type="ARBA" id="ARBA00023136"/>
    </source>
</evidence>
<feature type="transmembrane region" description="Helical" evidence="6">
    <location>
        <begin position="452"/>
        <end position="480"/>
    </location>
</feature>
<dbReference type="InterPro" id="IPR051697">
    <property type="entry name" value="Patched_domain-protein"/>
</dbReference>
<evidence type="ECO:0000256" key="3">
    <source>
        <dbReference type="ARBA" id="ARBA00022692"/>
    </source>
</evidence>
<feature type="transmembrane region" description="Helical" evidence="6">
    <location>
        <begin position="910"/>
        <end position="930"/>
    </location>
</feature>
<feature type="domain" description="SSD" evidence="7">
    <location>
        <begin position="845"/>
        <end position="1000"/>
    </location>
</feature>
<evidence type="ECO:0000256" key="1">
    <source>
        <dbReference type="ARBA" id="ARBA00004141"/>
    </source>
</evidence>
<protein>
    <recommendedName>
        <fullName evidence="7">SSD domain-containing protein</fullName>
    </recommendedName>
</protein>
<comment type="caution">
    <text evidence="8">The sequence shown here is derived from an EMBL/GenBank/DDBJ whole genome shotgun (WGS) entry which is preliminary data.</text>
</comment>
<dbReference type="Proteomes" id="UP000318571">
    <property type="component" value="Chromosome 4"/>
</dbReference>
<feature type="transmembrane region" description="Helical" evidence="6">
    <location>
        <begin position="486"/>
        <end position="509"/>
    </location>
</feature>
<comment type="similarity">
    <text evidence="2">Belongs to the patched family.</text>
</comment>
<evidence type="ECO:0000256" key="2">
    <source>
        <dbReference type="ARBA" id="ARBA00005585"/>
    </source>
</evidence>
<evidence type="ECO:0000256" key="6">
    <source>
        <dbReference type="SAM" id="Phobius"/>
    </source>
</evidence>
<sequence length="1056" mass="118122">MKGTVAILAEAEDSFLAGDPTPETKMIPRPSSVHVENDPSVYSQPVYHKQSSNACGQCIDKFKNGIIGGMERFFFQYGKAVANRPSCFIILCIVIAAASGSGLMKFRQENVGHKLWISDESNSRKDTDWLWDNYPPSVRMASMIFEADDILVPEVFQTMYRIHKEIEAIETKLGESWKDHCQLLPVFKAPDLSQILSFGKRRRKRQAANETQDDEDFSFDFDFEDNDFFAEDDGFGEESLDDIGDTPPNNDDMLSIAEAFSASSYPKPYCDIVAGMETACFEMSLLELWAKDGVYSSETDDAIANLTKEKIIEKINSVNTSGVFLNKRNFTTLLSGVEYEENSQNIVRAKATVIWWFGRMNGTEALLLPVKERQEPITLGTLEFEGQMLDVMLNQSGYPDGLKSFPNTRRSFGDVAGSTILGDVGKLGIGYTIVFIFVMIMLGQFNCVEQRAFLSLTGILGVAMGIVTSYGICSAMGLFFGPMHGVLPFLLLGIGIDDMFVIMQCFITLSDDEKKLPLTDRFGAAMQHAGVAITITSVTDVIAFGIGGSTVIPALQSFCLYASVGIVATYFYQCTFFVAWMSIDQRRIEDKRDGCFPCWKHSNWTPNAWSQKSCLSSAFKGIGHLLTKWPIKIFVIIFTLAIAGCGIWGNVLLEQKFDITWFLPPDTYIAQWFAKNKEYFPFGGDRVTIFCHDLDYQHDFESLAQLSNSIKNQTDIVDDVDSWTDHFTKYMNSHFLPMSQRPKLPVLRLNQSYFDDKLAQFFFSPPAVPPRGGKYREQFEFAKPLQCGEPASKLVLSTITFTHKIFSGPEEHIPAMNRIKVLIANANISGRIFPLSQGYTLWETDEIIAVELYRNLALAVLCVFLTTLFLISNIVTSSLVLVCVILSLIDVGGFMHFWGLTIDTVSSNNLIIAIGLCVDYSAHIAHRFMVERGTRNERARKTLQNIGPAVLNGGFSTFLAFILLADSKSHVFSSFFKIFFLVVTFGLFHGLVFLPVILSIFGPGPNAIEIELHENELNVIENNERMIGTELRDTAVTVNGTENGSTLQNRSKTYEI</sequence>
<dbReference type="EMBL" id="VCGU01000011">
    <property type="protein sequence ID" value="TRY67925.1"/>
    <property type="molecule type" value="Genomic_DNA"/>
</dbReference>
<feature type="transmembrane region" description="Helical" evidence="6">
    <location>
        <begin position="976"/>
        <end position="1001"/>
    </location>
</feature>
<feature type="transmembrane region" description="Helical" evidence="6">
    <location>
        <begin position="942"/>
        <end position="964"/>
    </location>
</feature>
<reference evidence="8 9" key="1">
    <citation type="journal article" date="2018" name="Nat. Ecol. Evol.">
        <title>Genomic signatures of mitonuclear coevolution across populations of Tigriopus californicus.</title>
        <authorList>
            <person name="Barreto F.S."/>
            <person name="Watson E.T."/>
            <person name="Lima T.G."/>
            <person name="Willett C.S."/>
            <person name="Edmands S."/>
            <person name="Li W."/>
            <person name="Burton R.S."/>
        </authorList>
    </citation>
    <scope>NUCLEOTIDE SEQUENCE [LARGE SCALE GENOMIC DNA]</scope>
    <source>
        <strain evidence="8 9">San Diego</strain>
    </source>
</reference>
<gene>
    <name evidence="8" type="ORF">TCAL_09241</name>
</gene>
<keyword evidence="5 6" id="KW-0472">Membrane</keyword>
<dbReference type="InterPro" id="IPR000731">
    <property type="entry name" value="SSD"/>
</dbReference>
<feature type="transmembrane region" description="Helical" evidence="6">
    <location>
        <begin position="633"/>
        <end position="653"/>
    </location>
</feature>
<dbReference type="InterPro" id="IPR053958">
    <property type="entry name" value="HMGCR/SNAP/NPC1-like_SSD"/>
</dbReference>
<name>A0A553NR63_TIGCA</name>
<dbReference type="OMA" id="WVTDEII"/>
<feature type="transmembrane region" description="Helical" evidence="6">
    <location>
        <begin position="530"/>
        <end position="554"/>
    </location>
</feature>
<dbReference type="PANTHER" id="PTHR10796">
    <property type="entry name" value="PATCHED-RELATED"/>
    <property type="match status" value="1"/>
</dbReference>
<dbReference type="InterPro" id="IPR004869">
    <property type="entry name" value="MMPL_dom"/>
</dbReference>
<feature type="transmembrane region" description="Helical" evidence="6">
    <location>
        <begin position="560"/>
        <end position="583"/>
    </location>
</feature>
<keyword evidence="9" id="KW-1185">Reference proteome</keyword>
<dbReference type="SUPFAM" id="SSF82866">
    <property type="entry name" value="Multidrug efflux transporter AcrB transmembrane domain"/>
    <property type="match status" value="2"/>
</dbReference>
<feature type="transmembrane region" description="Helical" evidence="6">
    <location>
        <begin position="852"/>
        <end position="871"/>
    </location>
</feature>
<dbReference type="STRING" id="6832.A0A553NR63"/>
<proteinExistence type="inferred from homology"/>
<feature type="transmembrane region" description="Helical" evidence="6">
    <location>
        <begin position="428"/>
        <end position="445"/>
    </location>
</feature>
<dbReference type="Pfam" id="PF03176">
    <property type="entry name" value="MMPL"/>
    <property type="match status" value="1"/>
</dbReference>
<dbReference type="PANTHER" id="PTHR10796:SF130">
    <property type="entry name" value="PATCHED DOMAIN-CONTAINING PROTEIN 3-LIKE PROTEIN"/>
    <property type="match status" value="1"/>
</dbReference>
<accession>A0A553NR63</accession>
<dbReference type="PROSITE" id="PS50156">
    <property type="entry name" value="SSD"/>
    <property type="match status" value="2"/>
</dbReference>
<dbReference type="AlphaFoldDB" id="A0A553NR63"/>
<evidence type="ECO:0000259" key="7">
    <source>
        <dbReference type="PROSITE" id="PS50156"/>
    </source>
</evidence>
<keyword evidence="4 6" id="KW-1133">Transmembrane helix</keyword>
<dbReference type="Pfam" id="PF12349">
    <property type="entry name" value="Sterol-sensing"/>
    <property type="match status" value="1"/>
</dbReference>
<evidence type="ECO:0000313" key="9">
    <source>
        <dbReference type="Proteomes" id="UP000318571"/>
    </source>
</evidence>
<keyword evidence="3 6" id="KW-0812">Transmembrane</keyword>
<dbReference type="Gene3D" id="1.20.1640.10">
    <property type="entry name" value="Multidrug efflux transporter AcrB transmembrane domain"/>
    <property type="match status" value="2"/>
</dbReference>
<dbReference type="GO" id="GO:0016020">
    <property type="term" value="C:membrane"/>
    <property type="evidence" value="ECO:0007669"/>
    <property type="project" value="UniProtKB-SubCell"/>
</dbReference>
<feature type="transmembrane region" description="Helical" evidence="6">
    <location>
        <begin position="878"/>
        <end position="898"/>
    </location>
</feature>
<comment type="subcellular location">
    <subcellularLocation>
        <location evidence="1">Membrane</location>
        <topology evidence="1">Multi-pass membrane protein</topology>
    </subcellularLocation>
</comment>
<evidence type="ECO:0000256" key="4">
    <source>
        <dbReference type="ARBA" id="ARBA00022989"/>
    </source>
</evidence>
<feature type="domain" description="SSD" evidence="7">
    <location>
        <begin position="423"/>
        <end position="583"/>
    </location>
</feature>
<evidence type="ECO:0000313" key="8">
    <source>
        <dbReference type="EMBL" id="TRY67925.1"/>
    </source>
</evidence>
<organism evidence="8 9">
    <name type="scientific">Tigriopus californicus</name>
    <name type="common">Marine copepod</name>
    <dbReference type="NCBI Taxonomy" id="6832"/>
    <lineage>
        <taxon>Eukaryota</taxon>
        <taxon>Metazoa</taxon>
        <taxon>Ecdysozoa</taxon>
        <taxon>Arthropoda</taxon>
        <taxon>Crustacea</taxon>
        <taxon>Multicrustacea</taxon>
        <taxon>Hexanauplia</taxon>
        <taxon>Copepoda</taxon>
        <taxon>Harpacticoida</taxon>
        <taxon>Harpacticidae</taxon>
        <taxon>Tigriopus</taxon>
    </lineage>
</organism>